<keyword evidence="1" id="KW-0812">Transmembrane</keyword>
<name>A0ABU1NRU7_9BACL</name>
<feature type="transmembrane region" description="Helical" evidence="1">
    <location>
        <begin position="6"/>
        <end position="24"/>
    </location>
</feature>
<accession>A0ABU1NRU7</accession>
<proteinExistence type="predicted"/>
<evidence type="ECO:0000256" key="1">
    <source>
        <dbReference type="SAM" id="Phobius"/>
    </source>
</evidence>
<feature type="transmembrane region" description="Helical" evidence="1">
    <location>
        <begin position="31"/>
        <end position="55"/>
    </location>
</feature>
<sequence length="76" mass="8736">MILQIGVYVLVTLGWTFYQSWHFLKNKQFKMAVIYSCLMGICTLVGALVIAHVHLPSSTVPARFMYSHFGRMILQQ</sequence>
<evidence type="ECO:0000313" key="2">
    <source>
        <dbReference type="EMBL" id="MDR6550163.1"/>
    </source>
</evidence>
<dbReference type="Proteomes" id="UP001267290">
    <property type="component" value="Unassembled WGS sequence"/>
</dbReference>
<dbReference type="RefSeq" id="WP_310224590.1">
    <property type="nucleotide sequence ID" value="NZ_JAVDSB010000001.1"/>
</dbReference>
<gene>
    <name evidence="2" type="ORF">J2736_001346</name>
</gene>
<keyword evidence="1" id="KW-1133">Transmembrane helix</keyword>
<dbReference type="EMBL" id="JAVDSB010000001">
    <property type="protein sequence ID" value="MDR6550163.1"/>
    <property type="molecule type" value="Genomic_DNA"/>
</dbReference>
<evidence type="ECO:0000313" key="3">
    <source>
        <dbReference type="Proteomes" id="UP001267290"/>
    </source>
</evidence>
<comment type="caution">
    <text evidence="2">The sequence shown here is derived from an EMBL/GenBank/DDBJ whole genome shotgun (WGS) entry which is preliminary data.</text>
</comment>
<keyword evidence="1" id="KW-0472">Membrane</keyword>
<keyword evidence="3" id="KW-1185">Reference proteome</keyword>
<organism evidence="2 3">
    <name type="scientific">Paenibacillus qinlingensis</name>
    <dbReference type="NCBI Taxonomy" id="1837343"/>
    <lineage>
        <taxon>Bacteria</taxon>
        <taxon>Bacillati</taxon>
        <taxon>Bacillota</taxon>
        <taxon>Bacilli</taxon>
        <taxon>Bacillales</taxon>
        <taxon>Paenibacillaceae</taxon>
        <taxon>Paenibacillus</taxon>
    </lineage>
</organism>
<protein>
    <submittedName>
        <fullName evidence="2">ABC-type spermidine/putrescine transport system permease subunit II</fullName>
    </submittedName>
</protein>
<reference evidence="2 3" key="1">
    <citation type="submission" date="2023-07" db="EMBL/GenBank/DDBJ databases">
        <title>Sorghum-associated microbial communities from plants grown in Nebraska, USA.</title>
        <authorList>
            <person name="Schachtman D."/>
        </authorList>
    </citation>
    <scope>NUCLEOTIDE SEQUENCE [LARGE SCALE GENOMIC DNA]</scope>
    <source>
        <strain evidence="2 3">CC258</strain>
    </source>
</reference>